<dbReference type="PRINTS" id="PR00762">
    <property type="entry name" value="CLCHANNEL"/>
</dbReference>
<evidence type="ECO:0000256" key="8">
    <source>
        <dbReference type="ARBA" id="ARBA00023214"/>
    </source>
</evidence>
<feature type="transmembrane region" description="Helical" evidence="10">
    <location>
        <begin position="398"/>
        <end position="419"/>
    </location>
</feature>
<proteinExistence type="predicted"/>
<evidence type="ECO:0000256" key="6">
    <source>
        <dbReference type="ARBA" id="ARBA00023136"/>
    </source>
</evidence>
<keyword evidence="12" id="KW-1185">Reference proteome</keyword>
<keyword evidence="2" id="KW-0813">Transport</keyword>
<protein>
    <submittedName>
        <fullName evidence="11">Chloride channel protein</fullName>
    </submittedName>
</protein>
<keyword evidence="7" id="KW-0869">Chloride channel</keyword>
<dbReference type="RefSeq" id="WP_319614882.1">
    <property type="nucleotide sequence ID" value="NZ_JAWXYB010000018.1"/>
</dbReference>
<dbReference type="Pfam" id="PF00654">
    <property type="entry name" value="Voltage_CLC"/>
    <property type="match status" value="1"/>
</dbReference>
<evidence type="ECO:0000256" key="7">
    <source>
        <dbReference type="ARBA" id="ARBA00023173"/>
    </source>
</evidence>
<evidence type="ECO:0000256" key="3">
    <source>
        <dbReference type="ARBA" id="ARBA00022692"/>
    </source>
</evidence>
<keyword evidence="4 10" id="KW-1133">Transmembrane helix</keyword>
<keyword evidence="6 10" id="KW-0472">Membrane</keyword>
<reference evidence="11 12" key="1">
    <citation type="submission" date="2023-11" db="EMBL/GenBank/DDBJ databases">
        <title>MicrobeMod: A computational toolkit for identifying prokaryotic methylation and restriction-modification with nanopore sequencing.</title>
        <authorList>
            <person name="Crits-Christoph A."/>
            <person name="Kang S.C."/>
            <person name="Lee H."/>
            <person name="Ostrov N."/>
        </authorList>
    </citation>
    <scope>NUCLEOTIDE SEQUENCE [LARGE SCALE GENOMIC DNA]</scope>
    <source>
        <strain evidence="11 12">DSMZ 700</strain>
    </source>
</reference>
<keyword evidence="3 10" id="KW-0812">Transmembrane</keyword>
<dbReference type="EMBL" id="JAWXYB010000018">
    <property type="protein sequence ID" value="MDX5932032.1"/>
    <property type="molecule type" value="Genomic_DNA"/>
</dbReference>
<gene>
    <name evidence="11" type="ORF">SIL87_14815</name>
</gene>
<sequence>MNAGRLLQPNDAPGQVSFQFSVRFWLMVGLTGIGTGLGAGLLMDLLRLIQHGLFDYSTGDFQTAVERASPMRRIAVVTGGGIVAAFGVWALRRSPGGKAGAIDEAVWFKATHIAAIKTLLQGVLSIVIVAMGASLGREAAPKETGAAITSKLSEWAGLSPAETRFLTACGAGAGLGAVYNVPLGGALFALEVMLGTLVLPLIAPALATAYIATAVSWLLLPAQPTYLISHFVLAPSQIVWAVPFGPIAGLAGVGFVRLIVKASRVRPKAGVSLMAPVVVFGALGIASVWLPQLLGNGRGMTQLAFQGQLGLALLFGLIVAKPLATASCLGSGAPGGLFTPSTMFGAMLGGALGGVWALAWPGATAGSYAVIGAAAVLAATMQAPLAAIVLVIELTHHVITILVPMLIAVGGASVTMRLFDRRSVYTGQIRIESPDRHDPTAPPPWSSAGLIIMAGPSLPIWAGYRDVLEQLLADEASQHPVYVVDENGRLVGRITPDRVKAVQPLTRMLVTGAAADLMTNVEPVLQSHDPDAVKTQVLNDLWHEAPVVDVQTGTLIGVVRCGA</sequence>
<comment type="subcellular location">
    <subcellularLocation>
        <location evidence="1">Membrane</location>
        <topology evidence="1">Multi-pass membrane protein</topology>
    </subcellularLocation>
</comment>
<evidence type="ECO:0000256" key="5">
    <source>
        <dbReference type="ARBA" id="ARBA00023065"/>
    </source>
</evidence>
<feature type="transmembrane region" description="Helical" evidence="10">
    <location>
        <begin position="272"/>
        <end position="291"/>
    </location>
</feature>
<accession>A0AAW9DUP4</accession>
<evidence type="ECO:0000313" key="12">
    <source>
        <dbReference type="Proteomes" id="UP001279553"/>
    </source>
</evidence>
<feature type="transmembrane region" description="Helical" evidence="10">
    <location>
        <begin position="240"/>
        <end position="260"/>
    </location>
</feature>
<evidence type="ECO:0000256" key="1">
    <source>
        <dbReference type="ARBA" id="ARBA00004141"/>
    </source>
</evidence>
<keyword evidence="8" id="KW-0868">Chloride</keyword>
<dbReference type="SUPFAM" id="SSF81340">
    <property type="entry name" value="Clc chloride channel"/>
    <property type="match status" value="1"/>
</dbReference>
<dbReference type="Gene3D" id="1.10.3080.10">
    <property type="entry name" value="Clc chloride channel"/>
    <property type="match status" value="1"/>
</dbReference>
<organism evidence="11 12">
    <name type="scientific">Acidiphilium acidophilum</name>
    <name type="common">Thiobacillus acidophilus</name>
    <dbReference type="NCBI Taxonomy" id="76588"/>
    <lineage>
        <taxon>Bacteria</taxon>
        <taxon>Pseudomonadati</taxon>
        <taxon>Pseudomonadota</taxon>
        <taxon>Alphaproteobacteria</taxon>
        <taxon>Acetobacterales</taxon>
        <taxon>Acidocellaceae</taxon>
        <taxon>Acidiphilium</taxon>
    </lineage>
</organism>
<evidence type="ECO:0000256" key="4">
    <source>
        <dbReference type="ARBA" id="ARBA00022989"/>
    </source>
</evidence>
<evidence type="ECO:0000256" key="2">
    <source>
        <dbReference type="ARBA" id="ARBA00022448"/>
    </source>
</evidence>
<keyword evidence="5" id="KW-0406">Ion transport</keyword>
<keyword evidence="9" id="KW-0407">Ion channel</keyword>
<comment type="caution">
    <text evidence="11">The sequence shown here is derived from an EMBL/GenBank/DDBJ whole genome shotgun (WGS) entry which is preliminary data.</text>
</comment>
<dbReference type="InterPro" id="IPR001807">
    <property type="entry name" value="ClC"/>
</dbReference>
<dbReference type="GO" id="GO:0005254">
    <property type="term" value="F:chloride channel activity"/>
    <property type="evidence" value="ECO:0007669"/>
    <property type="project" value="UniProtKB-KW"/>
</dbReference>
<feature type="transmembrane region" description="Helical" evidence="10">
    <location>
        <begin position="24"/>
        <end position="46"/>
    </location>
</feature>
<evidence type="ECO:0000313" key="11">
    <source>
        <dbReference type="EMBL" id="MDX5932032.1"/>
    </source>
</evidence>
<feature type="transmembrane region" description="Helical" evidence="10">
    <location>
        <begin position="74"/>
        <end position="92"/>
    </location>
</feature>
<dbReference type="PANTHER" id="PTHR43427:SF6">
    <property type="entry name" value="CHLORIDE CHANNEL PROTEIN CLC-E"/>
    <property type="match status" value="1"/>
</dbReference>
<feature type="transmembrane region" description="Helical" evidence="10">
    <location>
        <begin position="365"/>
        <end position="391"/>
    </location>
</feature>
<dbReference type="PANTHER" id="PTHR43427">
    <property type="entry name" value="CHLORIDE CHANNEL PROTEIN CLC-E"/>
    <property type="match status" value="1"/>
</dbReference>
<dbReference type="AlphaFoldDB" id="A0AAW9DUP4"/>
<feature type="transmembrane region" description="Helical" evidence="10">
    <location>
        <begin position="197"/>
        <end position="220"/>
    </location>
</feature>
<feature type="transmembrane region" description="Helical" evidence="10">
    <location>
        <begin position="112"/>
        <end position="133"/>
    </location>
</feature>
<dbReference type="InterPro" id="IPR046342">
    <property type="entry name" value="CBS_dom_sf"/>
</dbReference>
<dbReference type="Proteomes" id="UP001279553">
    <property type="component" value="Unassembled WGS sequence"/>
</dbReference>
<feature type="transmembrane region" description="Helical" evidence="10">
    <location>
        <begin position="336"/>
        <end position="359"/>
    </location>
</feature>
<feature type="transmembrane region" description="Helical" evidence="10">
    <location>
        <begin position="303"/>
        <end position="324"/>
    </location>
</feature>
<dbReference type="GO" id="GO:0034707">
    <property type="term" value="C:chloride channel complex"/>
    <property type="evidence" value="ECO:0007669"/>
    <property type="project" value="UniProtKB-KW"/>
</dbReference>
<dbReference type="SUPFAM" id="SSF54631">
    <property type="entry name" value="CBS-domain pair"/>
    <property type="match status" value="1"/>
</dbReference>
<evidence type="ECO:0000256" key="9">
    <source>
        <dbReference type="ARBA" id="ARBA00023303"/>
    </source>
</evidence>
<name>A0AAW9DUP4_ACIAO</name>
<dbReference type="InterPro" id="IPR050368">
    <property type="entry name" value="ClC-type_chloride_channel"/>
</dbReference>
<evidence type="ECO:0000256" key="10">
    <source>
        <dbReference type="SAM" id="Phobius"/>
    </source>
</evidence>
<dbReference type="InterPro" id="IPR014743">
    <property type="entry name" value="Cl-channel_core"/>
</dbReference>